<name>A0A812QVN6_9DINO</name>
<protein>
    <submittedName>
        <fullName evidence="1">Pxmp2 protein</fullName>
    </submittedName>
</protein>
<evidence type="ECO:0000313" key="2">
    <source>
        <dbReference type="Proteomes" id="UP000604046"/>
    </source>
</evidence>
<proteinExistence type="predicted"/>
<organism evidence="1 2">
    <name type="scientific">Symbiodinium natans</name>
    <dbReference type="NCBI Taxonomy" id="878477"/>
    <lineage>
        <taxon>Eukaryota</taxon>
        <taxon>Sar</taxon>
        <taxon>Alveolata</taxon>
        <taxon>Dinophyceae</taxon>
        <taxon>Suessiales</taxon>
        <taxon>Symbiodiniaceae</taxon>
        <taxon>Symbiodinium</taxon>
    </lineage>
</organism>
<keyword evidence="2" id="KW-1185">Reference proteome</keyword>
<dbReference type="OrthoDB" id="428767at2759"/>
<dbReference type="InterPro" id="IPR027417">
    <property type="entry name" value="P-loop_NTPase"/>
</dbReference>
<dbReference type="AlphaFoldDB" id="A0A812QVN6"/>
<gene>
    <name evidence="1" type="primary">Pxmp2</name>
    <name evidence="1" type="ORF">SNAT2548_LOCUS22119</name>
</gene>
<reference evidence="1" key="1">
    <citation type="submission" date="2021-02" db="EMBL/GenBank/DDBJ databases">
        <authorList>
            <person name="Dougan E. K."/>
            <person name="Rhodes N."/>
            <person name="Thang M."/>
            <person name="Chan C."/>
        </authorList>
    </citation>
    <scope>NUCLEOTIDE SEQUENCE</scope>
</reference>
<accession>A0A812QVN6</accession>
<evidence type="ECO:0000313" key="1">
    <source>
        <dbReference type="EMBL" id="CAE7406602.1"/>
    </source>
</evidence>
<dbReference type="SUPFAM" id="SSF52540">
    <property type="entry name" value="P-loop containing nucleoside triphosphate hydrolases"/>
    <property type="match status" value="1"/>
</dbReference>
<dbReference type="EMBL" id="CAJNDS010002275">
    <property type="protein sequence ID" value="CAE7406602.1"/>
    <property type="molecule type" value="Genomic_DNA"/>
</dbReference>
<dbReference type="Proteomes" id="UP000604046">
    <property type="component" value="Unassembled WGS sequence"/>
</dbReference>
<dbReference type="Gene3D" id="3.40.50.300">
    <property type="entry name" value="P-loop containing nucleotide triphosphate hydrolases"/>
    <property type="match status" value="1"/>
</dbReference>
<comment type="caution">
    <text evidence="1">The sequence shown here is derived from an EMBL/GenBank/DDBJ whole genome shotgun (WGS) entry which is preliminary data.</text>
</comment>
<sequence length="387" mass="43578">MYDDMLGFWDRCRSVGGRLWEVSPSSAKLPGSVLCMAKSCSSREVQAWLSNDRSNSHRNDTEALATELGHWRHLKLDFVVAGFEKCGTSSLSHNMARHPEVQFFPPAAMNARSNTDDQNAQDGHFFWQVGARLLPPADLVRQFNAGLCCLGGARPPGFSDSDLIGPVKGQEGRAIVIGERNPVYAFQRIIMKMVSLVPSAKVVLLACDPIRWLHSAYGDTLNWHAGGKDDPPRPPLREFALSDFVAASKPTALSHKWYNLSRRRAYFTFFTEGVTRLLGAERVHMLHRDSIDQRFAGTSGVREAYDRLASFLHLRPFPPDFAFERRNVRAKVALPDTLELCTRQERETLKVLKRYYRAEYSRLPSWISRLGGLVPDHVASNRTCCDA</sequence>